<accession>A0A5C3P7K6</accession>
<dbReference type="EMBL" id="ML211287">
    <property type="protein sequence ID" value="TFK84897.1"/>
    <property type="molecule type" value="Genomic_DNA"/>
</dbReference>
<reference evidence="2 3" key="1">
    <citation type="journal article" date="2019" name="Nat. Ecol. Evol.">
        <title>Megaphylogeny resolves global patterns of mushroom evolution.</title>
        <authorList>
            <person name="Varga T."/>
            <person name="Krizsan K."/>
            <person name="Foldi C."/>
            <person name="Dima B."/>
            <person name="Sanchez-Garcia M."/>
            <person name="Sanchez-Ramirez S."/>
            <person name="Szollosi G.J."/>
            <person name="Szarkandi J.G."/>
            <person name="Papp V."/>
            <person name="Albert L."/>
            <person name="Andreopoulos W."/>
            <person name="Angelini C."/>
            <person name="Antonin V."/>
            <person name="Barry K.W."/>
            <person name="Bougher N.L."/>
            <person name="Buchanan P."/>
            <person name="Buyck B."/>
            <person name="Bense V."/>
            <person name="Catcheside P."/>
            <person name="Chovatia M."/>
            <person name="Cooper J."/>
            <person name="Damon W."/>
            <person name="Desjardin D."/>
            <person name="Finy P."/>
            <person name="Geml J."/>
            <person name="Haridas S."/>
            <person name="Hughes K."/>
            <person name="Justo A."/>
            <person name="Karasinski D."/>
            <person name="Kautmanova I."/>
            <person name="Kiss B."/>
            <person name="Kocsube S."/>
            <person name="Kotiranta H."/>
            <person name="LaButti K.M."/>
            <person name="Lechner B.E."/>
            <person name="Liimatainen K."/>
            <person name="Lipzen A."/>
            <person name="Lukacs Z."/>
            <person name="Mihaltcheva S."/>
            <person name="Morgado L.N."/>
            <person name="Niskanen T."/>
            <person name="Noordeloos M.E."/>
            <person name="Ohm R.A."/>
            <person name="Ortiz-Santana B."/>
            <person name="Ovrebo C."/>
            <person name="Racz N."/>
            <person name="Riley R."/>
            <person name="Savchenko A."/>
            <person name="Shiryaev A."/>
            <person name="Soop K."/>
            <person name="Spirin V."/>
            <person name="Szebenyi C."/>
            <person name="Tomsovsky M."/>
            <person name="Tulloss R.E."/>
            <person name="Uehling J."/>
            <person name="Grigoriev I.V."/>
            <person name="Vagvolgyi C."/>
            <person name="Papp T."/>
            <person name="Martin F.M."/>
            <person name="Miettinen O."/>
            <person name="Hibbett D.S."/>
            <person name="Nagy L.G."/>
        </authorList>
    </citation>
    <scope>NUCLEOTIDE SEQUENCE [LARGE SCALE GENOMIC DNA]</scope>
    <source>
        <strain evidence="2 3">HHB13444</strain>
    </source>
</reference>
<name>A0A5C3P7K6_9APHY</name>
<keyword evidence="1" id="KW-0472">Membrane</keyword>
<evidence type="ECO:0000256" key="1">
    <source>
        <dbReference type="SAM" id="Phobius"/>
    </source>
</evidence>
<dbReference type="AlphaFoldDB" id="A0A5C3P7K6"/>
<evidence type="ECO:0000313" key="2">
    <source>
        <dbReference type="EMBL" id="TFK84897.1"/>
    </source>
</evidence>
<gene>
    <name evidence="2" type="ORF">K466DRAFT_588527</name>
</gene>
<keyword evidence="1" id="KW-0812">Transmembrane</keyword>
<dbReference type="Proteomes" id="UP000308197">
    <property type="component" value="Unassembled WGS sequence"/>
</dbReference>
<feature type="transmembrane region" description="Helical" evidence="1">
    <location>
        <begin position="28"/>
        <end position="44"/>
    </location>
</feature>
<dbReference type="InParanoid" id="A0A5C3P7K6"/>
<protein>
    <submittedName>
        <fullName evidence="2">Uncharacterized protein</fullName>
    </submittedName>
</protein>
<proteinExistence type="predicted"/>
<organism evidence="2 3">
    <name type="scientific">Polyporus arcularius HHB13444</name>
    <dbReference type="NCBI Taxonomy" id="1314778"/>
    <lineage>
        <taxon>Eukaryota</taxon>
        <taxon>Fungi</taxon>
        <taxon>Dikarya</taxon>
        <taxon>Basidiomycota</taxon>
        <taxon>Agaricomycotina</taxon>
        <taxon>Agaricomycetes</taxon>
        <taxon>Polyporales</taxon>
        <taxon>Polyporaceae</taxon>
        <taxon>Polyporus</taxon>
    </lineage>
</organism>
<evidence type="ECO:0000313" key="3">
    <source>
        <dbReference type="Proteomes" id="UP000308197"/>
    </source>
</evidence>
<keyword evidence="1" id="KW-1133">Transmembrane helix</keyword>
<keyword evidence="3" id="KW-1185">Reference proteome</keyword>
<sequence>MPLLAPSYEAVPGKMATVKRKSEGRSRGILFVFATTVIVISWLYEQLLTRRSGPYACRESRTQLLAARAAHRASSPLDV</sequence>